<dbReference type="InterPro" id="IPR036047">
    <property type="entry name" value="F-box-like_dom_sf"/>
</dbReference>
<protein>
    <recommendedName>
        <fullName evidence="4">F-box domain-containing protein</fullName>
    </recommendedName>
</protein>
<evidence type="ECO:0000313" key="2">
    <source>
        <dbReference type="EMBL" id="GFR52376.1"/>
    </source>
</evidence>
<feature type="compositionally biased region" description="Low complexity" evidence="1">
    <location>
        <begin position="308"/>
        <end position="330"/>
    </location>
</feature>
<feature type="region of interest" description="Disordered" evidence="1">
    <location>
        <begin position="278"/>
        <end position="330"/>
    </location>
</feature>
<dbReference type="Proteomes" id="UP001054857">
    <property type="component" value="Unassembled WGS sequence"/>
</dbReference>
<accession>A0AAD3E288</accession>
<feature type="non-terminal residue" evidence="2">
    <location>
        <position position="330"/>
    </location>
</feature>
<reference evidence="2 3" key="1">
    <citation type="journal article" date="2021" name="Sci. Rep.">
        <title>Genome sequencing of the multicellular alga Astrephomene provides insights into convergent evolution of germ-soma differentiation.</title>
        <authorList>
            <person name="Yamashita S."/>
            <person name="Yamamoto K."/>
            <person name="Matsuzaki R."/>
            <person name="Suzuki S."/>
            <person name="Yamaguchi H."/>
            <person name="Hirooka S."/>
            <person name="Minakuchi Y."/>
            <person name="Miyagishima S."/>
            <person name="Kawachi M."/>
            <person name="Toyoda A."/>
            <person name="Nozaki H."/>
        </authorList>
    </citation>
    <scope>NUCLEOTIDE SEQUENCE [LARGE SCALE GENOMIC DNA]</scope>
    <source>
        <strain evidence="2 3">NIES-4017</strain>
    </source>
</reference>
<proteinExistence type="predicted"/>
<keyword evidence="3" id="KW-1185">Reference proteome</keyword>
<feature type="compositionally biased region" description="Low complexity" evidence="1">
    <location>
        <begin position="184"/>
        <end position="194"/>
    </location>
</feature>
<feature type="region of interest" description="Disordered" evidence="1">
    <location>
        <begin position="169"/>
        <end position="197"/>
    </location>
</feature>
<organism evidence="2 3">
    <name type="scientific">Astrephomene gubernaculifera</name>
    <dbReference type="NCBI Taxonomy" id="47775"/>
    <lineage>
        <taxon>Eukaryota</taxon>
        <taxon>Viridiplantae</taxon>
        <taxon>Chlorophyta</taxon>
        <taxon>core chlorophytes</taxon>
        <taxon>Chlorophyceae</taxon>
        <taxon>CS clade</taxon>
        <taxon>Chlamydomonadales</taxon>
        <taxon>Astrephomenaceae</taxon>
        <taxon>Astrephomene</taxon>
    </lineage>
</organism>
<evidence type="ECO:0000256" key="1">
    <source>
        <dbReference type="SAM" id="MobiDB-lite"/>
    </source>
</evidence>
<dbReference type="CDD" id="cd09917">
    <property type="entry name" value="F-box_SF"/>
    <property type="match status" value="1"/>
</dbReference>
<dbReference type="SUPFAM" id="SSF81383">
    <property type="entry name" value="F-box domain"/>
    <property type="match status" value="1"/>
</dbReference>
<evidence type="ECO:0008006" key="4">
    <source>
        <dbReference type="Google" id="ProtNLM"/>
    </source>
</evidence>
<dbReference type="EMBL" id="BMAR01000062">
    <property type="protein sequence ID" value="GFR52376.1"/>
    <property type="molecule type" value="Genomic_DNA"/>
</dbReference>
<gene>
    <name evidence="2" type="ORF">Agub_g14937</name>
</gene>
<feature type="compositionally biased region" description="Basic and acidic residues" evidence="1">
    <location>
        <begin position="292"/>
        <end position="304"/>
    </location>
</feature>
<evidence type="ECO:0000313" key="3">
    <source>
        <dbReference type="Proteomes" id="UP001054857"/>
    </source>
</evidence>
<sequence length="330" mass="33750">MEIDDGGGGEILAAHPAQKSETTWIDLPYHLLEAIGGHLYGNDYLAARLVCRTWRMAISPVTQTIKVHLHHPNLRPAGRLAAVKKAFPKASRLTLYVDATTGPEQAVNIRTACAATLQALSATSATTAAIAAADGSGGAGGIGAAGGASGPLPPTTAATAASTAIISGASGSSSSGGKDDHAGDAGSSSSNSSSNENNGLRWQYMSLTVGMSVLPLNRDQWDATTHRLTRLSQVVVQQVLYGMSDALPYYPHLRHLTTLELTAPPALFAALSRILAGQAGPGSGASSSSSAADKDRNKHRDKAQGKQPSSAATTPTTDSTSTTTTSITPA</sequence>
<comment type="caution">
    <text evidence="2">The sequence shown here is derived from an EMBL/GenBank/DDBJ whole genome shotgun (WGS) entry which is preliminary data.</text>
</comment>
<name>A0AAD3E288_9CHLO</name>
<dbReference type="AlphaFoldDB" id="A0AAD3E288"/>